<keyword evidence="4" id="KW-0408">Iron</keyword>
<accession>A0A126T8U2</accession>
<name>A0A126T8U2_9GAMM</name>
<dbReference type="PANTHER" id="PTHR37164">
    <property type="entry name" value="BACTERIOHEMERYTHRIN"/>
    <property type="match status" value="1"/>
</dbReference>
<dbReference type="InterPro" id="IPR035938">
    <property type="entry name" value="Hemerythrin-like_sf"/>
</dbReference>
<dbReference type="GO" id="GO:0005344">
    <property type="term" value="F:oxygen carrier activity"/>
    <property type="evidence" value="ECO:0007669"/>
    <property type="project" value="UniProtKB-KW"/>
</dbReference>
<dbReference type="RefSeq" id="WP_036274237.1">
    <property type="nucleotide sequence ID" value="NZ_CP014476.1"/>
</dbReference>
<dbReference type="Gene3D" id="1.20.120.50">
    <property type="entry name" value="Hemerythrin-like"/>
    <property type="match status" value="1"/>
</dbReference>
<dbReference type="SUPFAM" id="SSF47188">
    <property type="entry name" value="Hemerythrin-like"/>
    <property type="match status" value="1"/>
</dbReference>
<feature type="domain" description="Hemerythrin-like" evidence="5">
    <location>
        <begin position="15"/>
        <end position="122"/>
    </location>
</feature>
<dbReference type="PANTHER" id="PTHR37164:SF1">
    <property type="entry name" value="BACTERIOHEMERYTHRIN"/>
    <property type="match status" value="1"/>
</dbReference>
<dbReference type="InterPro" id="IPR050669">
    <property type="entry name" value="Hemerythrin"/>
</dbReference>
<evidence type="ECO:0000256" key="1">
    <source>
        <dbReference type="ARBA" id="ARBA00010587"/>
    </source>
</evidence>
<dbReference type="InterPro" id="IPR012312">
    <property type="entry name" value="Hemerythrin-like"/>
</dbReference>
<dbReference type="KEGG" id="mdn:JT25_018710"/>
<keyword evidence="3" id="KW-0479">Metal-binding</keyword>
<dbReference type="GO" id="GO:0046872">
    <property type="term" value="F:metal ion binding"/>
    <property type="evidence" value="ECO:0007669"/>
    <property type="project" value="UniProtKB-KW"/>
</dbReference>
<evidence type="ECO:0000313" key="6">
    <source>
        <dbReference type="EMBL" id="AMK78497.1"/>
    </source>
</evidence>
<dbReference type="NCBIfam" id="TIGR02481">
    <property type="entry name" value="hemeryth_dom"/>
    <property type="match status" value="1"/>
</dbReference>
<dbReference type="Pfam" id="PF01814">
    <property type="entry name" value="Hemerythrin"/>
    <property type="match status" value="1"/>
</dbReference>
<protein>
    <recommendedName>
        <fullName evidence="5">Hemerythrin-like domain-containing protein</fullName>
    </recommendedName>
</protein>
<keyword evidence="2" id="KW-0813">Transport</keyword>
<keyword evidence="7" id="KW-1185">Reference proteome</keyword>
<keyword evidence="2" id="KW-0561">Oxygen transport</keyword>
<organism evidence="6 7">
    <name type="scientific">Methylomonas denitrificans</name>
    <dbReference type="NCBI Taxonomy" id="1538553"/>
    <lineage>
        <taxon>Bacteria</taxon>
        <taxon>Pseudomonadati</taxon>
        <taxon>Pseudomonadota</taxon>
        <taxon>Gammaproteobacteria</taxon>
        <taxon>Methylococcales</taxon>
        <taxon>Methylococcaceae</taxon>
        <taxon>Methylomonas</taxon>
    </lineage>
</organism>
<dbReference type="PROSITE" id="PS00550">
    <property type="entry name" value="HEMERYTHRINS"/>
    <property type="match status" value="1"/>
</dbReference>
<gene>
    <name evidence="6" type="ORF">JT25_018710</name>
</gene>
<dbReference type="OrthoDB" id="1122424at2"/>
<reference evidence="6 7" key="1">
    <citation type="journal article" date="2015" name="Environ. Microbiol.">
        <title>Methane oxidation coupled to nitrate reduction under hypoxia by the Gammaproteobacterium Methylomonas denitrificans, sp. nov. type strain FJG1.</title>
        <authorList>
            <person name="Kits K.D."/>
            <person name="Klotz M.G."/>
            <person name="Stein L.Y."/>
        </authorList>
    </citation>
    <scope>NUCLEOTIDE SEQUENCE [LARGE SCALE GENOMIC DNA]</scope>
    <source>
        <strain evidence="6 7">FJG1</strain>
    </source>
</reference>
<dbReference type="EMBL" id="CP014476">
    <property type="protein sequence ID" value="AMK78497.1"/>
    <property type="molecule type" value="Genomic_DNA"/>
</dbReference>
<dbReference type="AlphaFoldDB" id="A0A126T8U2"/>
<evidence type="ECO:0000256" key="2">
    <source>
        <dbReference type="ARBA" id="ARBA00022621"/>
    </source>
</evidence>
<evidence type="ECO:0000256" key="4">
    <source>
        <dbReference type="ARBA" id="ARBA00023004"/>
    </source>
</evidence>
<dbReference type="Proteomes" id="UP000030512">
    <property type="component" value="Chromosome"/>
</dbReference>
<dbReference type="STRING" id="1538553.JT25_018710"/>
<sequence length="134" mass="15740">MSEFIWQDDYKIGHATVDAQHRQLFDLANRIVEADSSETLTHLFALFYQHIRGHFEAEEQLMKHHGYPGYAQHVATHNQMLDRLNDISQTIYHRQWQPADIKVFVSQWVLVHILEEDKLLGEYLKNLPAEATSI</sequence>
<comment type="similarity">
    <text evidence="1">Belongs to the hemerythrin family.</text>
</comment>
<evidence type="ECO:0000313" key="7">
    <source>
        <dbReference type="Proteomes" id="UP000030512"/>
    </source>
</evidence>
<dbReference type="InterPro" id="IPR016131">
    <property type="entry name" value="Haemerythrin_Fe_BS"/>
</dbReference>
<proteinExistence type="inferred from homology"/>
<evidence type="ECO:0000259" key="5">
    <source>
        <dbReference type="Pfam" id="PF01814"/>
    </source>
</evidence>
<dbReference type="CDD" id="cd12107">
    <property type="entry name" value="Hemerythrin"/>
    <property type="match status" value="1"/>
</dbReference>
<evidence type="ECO:0000256" key="3">
    <source>
        <dbReference type="ARBA" id="ARBA00022723"/>
    </source>
</evidence>
<dbReference type="InterPro" id="IPR012827">
    <property type="entry name" value="Hemerythrin_metal-bd"/>
</dbReference>
<dbReference type="NCBIfam" id="NF033749">
    <property type="entry name" value="bact_hemeryth"/>
    <property type="match status" value="1"/>
</dbReference>